<accession>A0A498L9D6</accession>
<evidence type="ECO:0000313" key="3">
    <source>
        <dbReference type="Proteomes" id="UP000289691"/>
    </source>
</evidence>
<protein>
    <submittedName>
        <fullName evidence="2">Uncharacterized protein</fullName>
    </submittedName>
</protein>
<proteinExistence type="predicted"/>
<keyword evidence="3" id="KW-1185">Reference proteome</keyword>
<organism evidence="2 3">
    <name type="scientific">Halorientalis pallida</name>
    <dbReference type="NCBI Taxonomy" id="2479928"/>
    <lineage>
        <taxon>Archaea</taxon>
        <taxon>Methanobacteriati</taxon>
        <taxon>Methanobacteriota</taxon>
        <taxon>Stenosarchaea group</taxon>
        <taxon>Halobacteria</taxon>
        <taxon>Halobacteriales</taxon>
        <taxon>Haloarculaceae</taxon>
        <taxon>Halorientalis</taxon>
    </lineage>
</organism>
<reference evidence="2 3" key="1">
    <citation type="submission" date="2019-01" db="EMBL/GenBank/DDBJ databases">
        <title>Halorientalis sp. F13-25 a new haloarchaeum isolated from hypersaline water.</title>
        <authorList>
            <person name="Ana D.-V."/>
            <person name="Cristina S.-P."/>
            <person name="Antonio V."/>
        </authorList>
    </citation>
    <scope>NUCLEOTIDE SEQUENCE [LARGE SCALE GENOMIC DNA]</scope>
    <source>
        <strain evidence="2 3">F13-25</strain>
    </source>
</reference>
<sequence length="121" mass="13423">MSVPLNQGSSDSRRTLAPDVSMTGLGYEYVRCQRAENDNTVYVHQLCAIAGGADPHDVFSHAYEVHHICPVPWLNTPENVESVPIWEHREKTLSDDYPVGSGEVYSFDSPDEAPGFCSPDR</sequence>
<evidence type="ECO:0000313" key="2">
    <source>
        <dbReference type="EMBL" id="RXK51773.1"/>
    </source>
</evidence>
<dbReference type="OrthoDB" id="223711at2157"/>
<comment type="caution">
    <text evidence="2">The sequence shown here is derived from an EMBL/GenBank/DDBJ whole genome shotgun (WGS) entry which is preliminary data.</text>
</comment>
<dbReference type="Proteomes" id="UP000289691">
    <property type="component" value="Unassembled WGS sequence"/>
</dbReference>
<dbReference type="AlphaFoldDB" id="A0A498L9D6"/>
<evidence type="ECO:0000256" key="1">
    <source>
        <dbReference type="SAM" id="MobiDB-lite"/>
    </source>
</evidence>
<dbReference type="RefSeq" id="WP_129067631.1">
    <property type="nucleotide sequence ID" value="NZ_RDFA01000001.1"/>
</dbReference>
<gene>
    <name evidence="2" type="ORF">EAF64_03830</name>
</gene>
<dbReference type="EMBL" id="RDFA01000001">
    <property type="protein sequence ID" value="RXK51773.1"/>
    <property type="molecule type" value="Genomic_DNA"/>
</dbReference>
<feature type="region of interest" description="Disordered" evidence="1">
    <location>
        <begin position="102"/>
        <end position="121"/>
    </location>
</feature>
<name>A0A498L9D6_9EURY</name>